<feature type="transmembrane region" description="Helical" evidence="1">
    <location>
        <begin position="21"/>
        <end position="40"/>
    </location>
</feature>
<proteinExistence type="predicted"/>
<dbReference type="AlphaFoldDB" id="A0A0A0EMW3"/>
<evidence type="ECO:0000313" key="3">
    <source>
        <dbReference type="Proteomes" id="UP000030004"/>
    </source>
</evidence>
<protein>
    <submittedName>
        <fullName evidence="2">Uncharacterized protein</fullName>
    </submittedName>
</protein>
<dbReference type="Proteomes" id="UP000030004">
    <property type="component" value="Unassembled WGS sequence"/>
</dbReference>
<organism evidence="2 3">
    <name type="scientific">Pseudooceanicola atlanticus</name>
    <dbReference type="NCBI Taxonomy" id="1461694"/>
    <lineage>
        <taxon>Bacteria</taxon>
        <taxon>Pseudomonadati</taxon>
        <taxon>Pseudomonadota</taxon>
        <taxon>Alphaproteobacteria</taxon>
        <taxon>Rhodobacterales</taxon>
        <taxon>Paracoccaceae</taxon>
        <taxon>Pseudooceanicola</taxon>
    </lineage>
</organism>
<name>A0A0A0EMW3_9RHOB</name>
<comment type="caution">
    <text evidence="2">The sequence shown here is derived from an EMBL/GenBank/DDBJ whole genome shotgun (WGS) entry which is preliminary data.</text>
</comment>
<evidence type="ECO:0000313" key="2">
    <source>
        <dbReference type="EMBL" id="KGM50537.1"/>
    </source>
</evidence>
<sequence>MTMTRHPADLNPLRRHRAARWERFAPFAFGAGIVAAGALMSRFRPAALDLPEAAPERAEPSGRVGQVLAWTRDGADHAAPENMSAQLGRSLMMAGTAMLAARLLDEVLTPRR</sequence>
<keyword evidence="1" id="KW-0472">Membrane</keyword>
<keyword evidence="3" id="KW-1185">Reference proteome</keyword>
<dbReference type="OrthoDB" id="7876079at2"/>
<evidence type="ECO:0000256" key="1">
    <source>
        <dbReference type="SAM" id="Phobius"/>
    </source>
</evidence>
<dbReference type="EMBL" id="AQQX01000001">
    <property type="protein sequence ID" value="KGM50537.1"/>
    <property type="molecule type" value="Genomic_DNA"/>
</dbReference>
<dbReference type="eggNOG" id="ENOG50334UJ">
    <property type="taxonomic scope" value="Bacteria"/>
</dbReference>
<accession>A0A0A0EMW3</accession>
<dbReference type="RefSeq" id="WP_043744930.1">
    <property type="nucleotide sequence ID" value="NZ_AQQX01000001.1"/>
</dbReference>
<gene>
    <name evidence="2" type="ORF">ATO9_03350</name>
</gene>
<keyword evidence="1" id="KW-1133">Transmembrane helix</keyword>
<reference evidence="2 3" key="1">
    <citation type="journal article" date="2015" name="Antonie Van Leeuwenhoek">
        <title>Pseudooceanicola atlanticus gen. nov. sp. nov., isolated from surface seawater of the Atlantic Ocean and reclassification of Oceanicola batsensis, Oceanicola marinus, Oceanicola nitratireducens, Oceanicola nanhaiensis, Oceanicola antarcticus and Oceanicola flagellatus, as Pseudooceanicola batsensis comb. nov., Pseudooceanicola marinus comb. nov., Pseudooceanicola nitratireducens comb. nov., Pseudooceanicola nanhaiensis comb. nov., Pseudooceanicola antarcticus comb. nov., and Pseudooceanicola flagellatus comb. nov.</title>
        <authorList>
            <person name="Lai Q."/>
            <person name="Li G."/>
            <person name="Liu X."/>
            <person name="Du Y."/>
            <person name="Sun F."/>
            <person name="Shao Z."/>
        </authorList>
    </citation>
    <scope>NUCLEOTIDE SEQUENCE [LARGE SCALE GENOMIC DNA]</scope>
    <source>
        <strain evidence="2 3">22II-s11g</strain>
    </source>
</reference>
<keyword evidence="1" id="KW-0812">Transmembrane</keyword>